<reference evidence="2" key="1">
    <citation type="journal article" date="2019" name="Int. J. Syst. Evol. Microbiol.">
        <title>The Global Catalogue of Microorganisms (GCM) 10K type strain sequencing project: providing services to taxonomists for standard genome sequencing and annotation.</title>
        <authorList>
            <consortium name="The Broad Institute Genomics Platform"/>
            <consortium name="The Broad Institute Genome Sequencing Center for Infectious Disease"/>
            <person name="Wu L."/>
            <person name="Ma J."/>
        </authorList>
    </citation>
    <scope>NUCLEOTIDE SEQUENCE [LARGE SCALE GENOMIC DNA]</scope>
    <source>
        <strain evidence="2">CCUG 63830</strain>
    </source>
</reference>
<gene>
    <name evidence="1" type="ORF">ACFP90_07160</name>
</gene>
<evidence type="ECO:0000313" key="2">
    <source>
        <dbReference type="Proteomes" id="UP001596317"/>
    </source>
</evidence>
<accession>A0ABW1ZH04</accession>
<protein>
    <submittedName>
        <fullName evidence="1">Uncharacterized protein</fullName>
    </submittedName>
</protein>
<dbReference type="EMBL" id="JBHSWB010000001">
    <property type="protein sequence ID" value="MFC6660159.1"/>
    <property type="molecule type" value="Genomic_DNA"/>
</dbReference>
<evidence type="ECO:0000313" key="1">
    <source>
        <dbReference type="EMBL" id="MFC6660159.1"/>
    </source>
</evidence>
<proteinExistence type="predicted"/>
<dbReference type="Proteomes" id="UP001596317">
    <property type="component" value="Unassembled WGS sequence"/>
</dbReference>
<keyword evidence="2" id="KW-1185">Reference proteome</keyword>
<sequence length="103" mass="11052">MCVHQVLERTPAAVSVYAACAKIQVSGGGLTLQAGEVAPYRLELNAAGQLLRLRAPRDGSLYLGDLQRLFSPKVRAQLTPARRQSLLQALNDAAQTSGALRPR</sequence>
<dbReference type="RefSeq" id="WP_224607796.1">
    <property type="nucleotide sequence ID" value="NZ_JAIQXV010000007.1"/>
</dbReference>
<organism evidence="1 2">
    <name type="scientific">Deinococcus multiflagellatus</name>
    <dbReference type="NCBI Taxonomy" id="1656887"/>
    <lineage>
        <taxon>Bacteria</taxon>
        <taxon>Thermotogati</taxon>
        <taxon>Deinococcota</taxon>
        <taxon>Deinococci</taxon>
        <taxon>Deinococcales</taxon>
        <taxon>Deinococcaceae</taxon>
        <taxon>Deinococcus</taxon>
    </lineage>
</organism>
<name>A0ABW1ZH04_9DEIO</name>
<comment type="caution">
    <text evidence="1">The sequence shown here is derived from an EMBL/GenBank/DDBJ whole genome shotgun (WGS) entry which is preliminary data.</text>
</comment>